<protein>
    <submittedName>
        <fullName evidence="2">DUF3054 domain-containing protein</fullName>
    </submittedName>
</protein>
<accession>A0A6G7XJY3</accession>
<keyword evidence="3" id="KW-1185">Reference proteome</keyword>
<dbReference type="KEGG" id="lvi:G7068_03985"/>
<evidence type="ECO:0000313" key="3">
    <source>
        <dbReference type="Proteomes" id="UP000502677"/>
    </source>
</evidence>
<proteinExistence type="predicted"/>
<dbReference type="AlphaFoldDB" id="A0A6G7XJY3"/>
<feature type="transmembrane region" description="Helical" evidence="1">
    <location>
        <begin position="37"/>
        <end position="57"/>
    </location>
</feature>
<gene>
    <name evidence="2" type="ORF">G7068_03985</name>
</gene>
<organism evidence="2 3">
    <name type="scientific">Leucobacter viscericola</name>
    <dbReference type="NCBI Taxonomy" id="2714935"/>
    <lineage>
        <taxon>Bacteria</taxon>
        <taxon>Bacillati</taxon>
        <taxon>Actinomycetota</taxon>
        <taxon>Actinomycetes</taxon>
        <taxon>Micrococcales</taxon>
        <taxon>Microbacteriaceae</taxon>
        <taxon>Leucobacter</taxon>
    </lineage>
</organism>
<keyword evidence="1" id="KW-1133">Transmembrane helix</keyword>
<name>A0A6G7XJY3_9MICO</name>
<reference evidence="2 3" key="1">
    <citation type="submission" date="2020-03" db="EMBL/GenBank/DDBJ databases">
        <title>Leucobacter sp. nov., isolated from beetles.</title>
        <authorList>
            <person name="Hyun D.-W."/>
            <person name="Bae J.-W."/>
        </authorList>
    </citation>
    <scope>NUCLEOTIDE SEQUENCE [LARGE SCALE GENOMIC DNA]</scope>
    <source>
        <strain evidence="2 3">HDW9C</strain>
    </source>
</reference>
<feature type="transmembrane region" description="Helical" evidence="1">
    <location>
        <begin position="69"/>
        <end position="87"/>
    </location>
</feature>
<dbReference type="EMBL" id="CP049863">
    <property type="protein sequence ID" value="QIK64687.1"/>
    <property type="molecule type" value="Genomic_DNA"/>
</dbReference>
<keyword evidence="1" id="KW-0472">Membrane</keyword>
<evidence type="ECO:0000313" key="2">
    <source>
        <dbReference type="EMBL" id="QIK64687.1"/>
    </source>
</evidence>
<evidence type="ECO:0000256" key="1">
    <source>
        <dbReference type="SAM" id="Phobius"/>
    </source>
</evidence>
<feature type="transmembrane region" description="Helical" evidence="1">
    <location>
        <begin position="93"/>
        <end position="115"/>
    </location>
</feature>
<feature type="transmembrane region" description="Helical" evidence="1">
    <location>
        <begin position="7"/>
        <end position="25"/>
    </location>
</feature>
<dbReference type="Pfam" id="PF11255">
    <property type="entry name" value="DUF3054"/>
    <property type="match status" value="1"/>
</dbReference>
<dbReference type="Proteomes" id="UP000502677">
    <property type="component" value="Chromosome"/>
</dbReference>
<dbReference type="InterPro" id="IPR021414">
    <property type="entry name" value="DUF3054"/>
</dbReference>
<keyword evidence="1" id="KW-0812">Transmembrane</keyword>
<sequence>MQPSWKIVLLALGIDVVLVVLFAALGRSSHSREATLFGLWTTAWPFLAGLAIMWVSARVSKHPLSPVKSGIPVWIGTVALGMILRALTGAGTALPFVIVATVSIAVFLVGWRLIAQLIRRVAAGRR</sequence>